<name>A0A5J4SMR6_9ZZZZ</name>
<proteinExistence type="predicted"/>
<dbReference type="AlphaFoldDB" id="A0A5J4SMR6"/>
<feature type="domain" description="Transcriptional regulator AbiEi antitoxin N-terminal" evidence="1">
    <location>
        <begin position="9"/>
        <end position="99"/>
    </location>
</feature>
<dbReference type="InterPro" id="IPR021561">
    <property type="entry name" value="AbiEi_3"/>
</dbReference>
<organism evidence="2">
    <name type="scientific">termite gut metagenome</name>
    <dbReference type="NCBI Taxonomy" id="433724"/>
    <lineage>
        <taxon>unclassified sequences</taxon>
        <taxon>metagenomes</taxon>
        <taxon>organismal metagenomes</taxon>
    </lineage>
</organism>
<dbReference type="Pfam" id="PF17194">
    <property type="entry name" value="AbiEi_3_N"/>
    <property type="match status" value="1"/>
</dbReference>
<dbReference type="InterPro" id="IPR033455">
    <property type="entry name" value="AbiEi_3_N"/>
</dbReference>
<gene>
    <name evidence="2" type="ORF">EZS27_005044</name>
</gene>
<accession>A0A5J4SMR6</accession>
<reference evidence="2" key="1">
    <citation type="submission" date="2019-03" db="EMBL/GenBank/DDBJ databases">
        <title>Single cell metagenomics reveals metabolic interactions within the superorganism composed of flagellate Streblomastix strix and complex community of Bacteroidetes bacteria on its surface.</title>
        <authorList>
            <person name="Treitli S.C."/>
            <person name="Kolisko M."/>
            <person name="Husnik F."/>
            <person name="Keeling P."/>
            <person name="Hampl V."/>
        </authorList>
    </citation>
    <scope>NUCLEOTIDE SEQUENCE</scope>
    <source>
        <strain evidence="2">STM</strain>
    </source>
</reference>
<evidence type="ECO:0000259" key="1">
    <source>
        <dbReference type="Pfam" id="PF17194"/>
    </source>
</evidence>
<dbReference type="EMBL" id="SNRY01000094">
    <property type="protein sequence ID" value="KAA6347489.1"/>
    <property type="molecule type" value="Genomic_DNA"/>
</dbReference>
<comment type="caution">
    <text evidence="2">The sequence shown here is derived from an EMBL/GenBank/DDBJ whole genome shotgun (WGS) entry which is preliminary data.</text>
</comment>
<sequence length="258" mass="29043">MIIEEKIKKRKINKLLQTLPKGLVLLSSWLASEGYSYELQQRYRTSGWLESIGKGAMIKTGDSLLLSGAITALQTQAGLNIHIGGRSALEQFGIAHYLQINSQETTLFVDGKTSLPSWFVNNKWDTEIKLFRISLFKDDSVGLMDYQDGELTMKISNATRAMMECLSLSPNQFPLSEAYELMEGLTTLRPVQIQTLLEQCKSVKVKRLFLYFAERVGHAWFKYIDTNQVDLGSGVRSLASNGTFVAKYQLVLPEELVS</sequence>
<evidence type="ECO:0000313" key="2">
    <source>
        <dbReference type="EMBL" id="KAA6347489.1"/>
    </source>
</evidence>
<dbReference type="Pfam" id="PF11459">
    <property type="entry name" value="AbiEi_3"/>
    <property type="match status" value="1"/>
</dbReference>
<protein>
    <recommendedName>
        <fullName evidence="1">Transcriptional regulator AbiEi antitoxin N-terminal domain-containing protein</fullName>
    </recommendedName>
</protein>